<gene>
    <name evidence="7" type="ORF">PG991_001734</name>
</gene>
<dbReference type="PANTHER" id="PTHR48104">
    <property type="entry name" value="METACASPASE-4"/>
    <property type="match status" value="1"/>
</dbReference>
<keyword evidence="2" id="KW-0053">Apoptosis</keyword>
<keyword evidence="3" id="KW-0378">Hydrolase</keyword>
<keyword evidence="4" id="KW-0865">Zymogen</keyword>
<dbReference type="EMBL" id="JAQQWI010000004">
    <property type="protein sequence ID" value="KAK8036597.1"/>
    <property type="molecule type" value="Genomic_DNA"/>
</dbReference>
<evidence type="ECO:0000256" key="4">
    <source>
        <dbReference type="ARBA" id="ARBA00023145"/>
    </source>
</evidence>
<keyword evidence="3" id="KW-0788">Thiol protease</keyword>
<feature type="domain" description="Peptidase C14 caspase" evidence="6">
    <location>
        <begin position="3"/>
        <end position="269"/>
    </location>
</feature>
<dbReference type="PANTHER" id="PTHR48104:SF30">
    <property type="entry name" value="METACASPASE-1"/>
    <property type="match status" value="1"/>
</dbReference>
<dbReference type="Gene3D" id="3.40.50.1460">
    <property type="match status" value="1"/>
</dbReference>
<feature type="compositionally biased region" description="Basic and acidic residues" evidence="5">
    <location>
        <begin position="177"/>
        <end position="187"/>
    </location>
</feature>
<dbReference type="InterPro" id="IPR029030">
    <property type="entry name" value="Caspase-like_dom_sf"/>
</dbReference>
<organism evidence="7 8">
    <name type="scientific">Apiospora marii</name>
    <dbReference type="NCBI Taxonomy" id="335849"/>
    <lineage>
        <taxon>Eukaryota</taxon>
        <taxon>Fungi</taxon>
        <taxon>Dikarya</taxon>
        <taxon>Ascomycota</taxon>
        <taxon>Pezizomycotina</taxon>
        <taxon>Sordariomycetes</taxon>
        <taxon>Xylariomycetidae</taxon>
        <taxon>Amphisphaeriales</taxon>
        <taxon>Apiosporaceae</taxon>
        <taxon>Apiospora</taxon>
    </lineage>
</organism>
<evidence type="ECO:0000313" key="7">
    <source>
        <dbReference type="EMBL" id="KAK8036597.1"/>
    </source>
</evidence>
<sequence>MGKRIALLIGIDVYRDSGVHNLGGCVNDVYLIRDILQENFRPVEITILTSPVLATDPSTPEKTDQPLPTVANIKREFDRVAKSAGAGDLFFFHFSGHGAELPLIPESPNDGRTNDPSLLTFDYCEDGPAVRGWELNQWLEQLNTRKIQVIVTLDSCHSAGSWRDNRASLRTPMNPEPRPHIQGDRSTAEGSSADTISRHGELNVSWDINPENFTLMSACDTAEYAGESKVNGIRHGVFTNALKTYFDEHENARFSTYRTIRDFIATKISPQTPHVYGRDRLPFLGSQEVFSVAAVPVTIEDGVGSLELGRVHGIMEGAEFISRPPAPEFIFRVSQVNTYESQVKLLGATEQGLPQDVVAVPFRWSSGKSLKVAVTPTFSSEFQRVLYEKLAEKINGQVEVIEFWDEFRADDSTAIEFRLEPAATGGVVVFGPESLLGHEGPLRGLRITDQPEAQQATQSAAAIAHLLRFEQILHLRDQASSAELPFSVTLGSDGDSNEVTVSEGDSVNLTISYTGTDTLYITIMGLTPGFSVEMPRLNVPFPHTLDSKSTPWSDDFTMVLPNELKQEGLKSRKHRDIFRIIITKGKKLDFRSLELPDIWNADQMAIGKQGGGRHWTSKPDQGFNCWMVDKVVWTLQRV</sequence>
<comment type="caution">
    <text evidence="7">The sequence shown here is derived from an EMBL/GenBank/DDBJ whole genome shotgun (WGS) entry which is preliminary data.</text>
</comment>
<dbReference type="InterPro" id="IPR011600">
    <property type="entry name" value="Pept_C14_caspase"/>
</dbReference>
<dbReference type="Proteomes" id="UP001396898">
    <property type="component" value="Unassembled WGS sequence"/>
</dbReference>
<dbReference type="SUPFAM" id="SSF52129">
    <property type="entry name" value="Caspase-like"/>
    <property type="match status" value="1"/>
</dbReference>
<keyword evidence="8" id="KW-1185">Reference proteome</keyword>
<comment type="similarity">
    <text evidence="1">Belongs to the peptidase C14B family.</text>
</comment>
<reference evidence="7 8" key="1">
    <citation type="submission" date="2023-01" db="EMBL/GenBank/DDBJ databases">
        <title>Analysis of 21 Apiospora genomes using comparative genomics revels a genus with tremendous synthesis potential of carbohydrate active enzymes and secondary metabolites.</title>
        <authorList>
            <person name="Sorensen T."/>
        </authorList>
    </citation>
    <scope>NUCLEOTIDE SEQUENCE [LARGE SCALE GENOMIC DNA]</scope>
    <source>
        <strain evidence="7 8">CBS 20057</strain>
    </source>
</reference>
<evidence type="ECO:0000256" key="3">
    <source>
        <dbReference type="ARBA" id="ARBA00022807"/>
    </source>
</evidence>
<evidence type="ECO:0000313" key="8">
    <source>
        <dbReference type="Proteomes" id="UP001396898"/>
    </source>
</evidence>
<name>A0ABR1SQM8_9PEZI</name>
<accession>A0ABR1SQM8</accession>
<dbReference type="Pfam" id="PF00656">
    <property type="entry name" value="Peptidase_C14"/>
    <property type="match status" value="1"/>
</dbReference>
<proteinExistence type="inferred from homology"/>
<evidence type="ECO:0000259" key="6">
    <source>
        <dbReference type="Pfam" id="PF00656"/>
    </source>
</evidence>
<keyword evidence="3" id="KW-0645">Protease</keyword>
<protein>
    <submittedName>
        <fullName evidence="7">Metacaspase-1A</fullName>
    </submittedName>
</protein>
<dbReference type="InterPro" id="IPR050452">
    <property type="entry name" value="Metacaspase"/>
</dbReference>
<evidence type="ECO:0000256" key="5">
    <source>
        <dbReference type="SAM" id="MobiDB-lite"/>
    </source>
</evidence>
<evidence type="ECO:0000256" key="2">
    <source>
        <dbReference type="ARBA" id="ARBA00022703"/>
    </source>
</evidence>
<feature type="region of interest" description="Disordered" evidence="5">
    <location>
        <begin position="164"/>
        <end position="193"/>
    </location>
</feature>
<evidence type="ECO:0000256" key="1">
    <source>
        <dbReference type="ARBA" id="ARBA00009005"/>
    </source>
</evidence>